<accession>A0A183K9J7</accession>
<dbReference type="WBParaSite" id="SCUD_0001168001-mRNA-1">
    <property type="protein sequence ID" value="SCUD_0001168001-mRNA-1"/>
    <property type="gene ID" value="SCUD_0001168001"/>
</dbReference>
<evidence type="ECO:0000313" key="3">
    <source>
        <dbReference type="WBParaSite" id="SCUD_0001168001-mRNA-1"/>
    </source>
</evidence>
<dbReference type="Proteomes" id="UP000279833">
    <property type="component" value="Unassembled WGS sequence"/>
</dbReference>
<dbReference type="AlphaFoldDB" id="A0A183K9J7"/>
<dbReference type="EMBL" id="UZAK01034577">
    <property type="protein sequence ID" value="VDP45618.1"/>
    <property type="molecule type" value="Genomic_DNA"/>
</dbReference>
<dbReference type="PANTHER" id="PTHR47027">
    <property type="entry name" value="REVERSE TRANSCRIPTASE DOMAIN-CONTAINING PROTEIN"/>
    <property type="match status" value="1"/>
</dbReference>
<evidence type="ECO:0000313" key="1">
    <source>
        <dbReference type="EMBL" id="VDP45618.1"/>
    </source>
</evidence>
<protein>
    <submittedName>
        <fullName evidence="3">Transposase</fullName>
    </submittedName>
</protein>
<sequence length="140" mass="16812">TWPVRVEDIRRLLVFDHRCLRNITRISWDHRVSNAVVRIRVLGKDGKSIDELVKLHQLRWLEHVLRMLNHRLPRLVMFYGVGVGWKKARGGQTKTWHKFMKSLTSGLSHVRRCRLPGWDRRDDSNRWLETLNEMAQNRLQ</sequence>
<dbReference type="STRING" id="6186.A0A183K9J7"/>
<name>A0A183K9J7_9TREM</name>
<keyword evidence="2" id="KW-1185">Reference proteome</keyword>
<reference evidence="3" key="1">
    <citation type="submission" date="2016-06" db="UniProtKB">
        <authorList>
            <consortium name="WormBaseParasite"/>
        </authorList>
    </citation>
    <scope>IDENTIFICATION</scope>
</reference>
<proteinExistence type="predicted"/>
<organism evidence="3">
    <name type="scientific">Schistosoma curassoni</name>
    <dbReference type="NCBI Taxonomy" id="6186"/>
    <lineage>
        <taxon>Eukaryota</taxon>
        <taxon>Metazoa</taxon>
        <taxon>Spiralia</taxon>
        <taxon>Lophotrochozoa</taxon>
        <taxon>Platyhelminthes</taxon>
        <taxon>Trematoda</taxon>
        <taxon>Digenea</taxon>
        <taxon>Strigeidida</taxon>
        <taxon>Schistosomatoidea</taxon>
        <taxon>Schistosomatidae</taxon>
        <taxon>Schistosoma</taxon>
    </lineage>
</organism>
<gene>
    <name evidence="1" type="ORF">SCUD_LOCUS11680</name>
</gene>
<reference evidence="1 2" key="2">
    <citation type="submission" date="2018-11" db="EMBL/GenBank/DDBJ databases">
        <authorList>
            <consortium name="Pathogen Informatics"/>
        </authorList>
    </citation>
    <scope>NUCLEOTIDE SEQUENCE [LARGE SCALE GENOMIC DNA]</scope>
    <source>
        <strain evidence="1">Dakar</strain>
        <strain evidence="2">Dakar, Senegal</strain>
    </source>
</reference>
<evidence type="ECO:0000313" key="2">
    <source>
        <dbReference type="Proteomes" id="UP000279833"/>
    </source>
</evidence>
<dbReference type="PANTHER" id="PTHR47027:SF20">
    <property type="entry name" value="REVERSE TRANSCRIPTASE-LIKE PROTEIN WITH RNA-DIRECTED DNA POLYMERASE DOMAIN"/>
    <property type="match status" value="1"/>
</dbReference>